<evidence type="ECO:0000313" key="2">
    <source>
        <dbReference type="Proteomes" id="UP000221369"/>
    </source>
</evidence>
<sequence length="188" mass="20902">MPEIPIRIVQNARAIAAAALRLPTQHPILLIDGPSGAGKSSTADAVVAFWPGEPPVLVRMDDIYPGWGGLARAGEHVEQHLLGPLSRGVRGHWQRYDWHAGHLAEWHEVGPDRALLIEGCGVLTRGNAPLSHLNVWLDGEPHTRKRRALERDRGGFDDHWDEWSEQVDEFIAKHDPVASADLVLWSDR</sequence>
<dbReference type="EMBL" id="PDJE01000001">
    <property type="protein sequence ID" value="PFG31485.1"/>
    <property type="molecule type" value="Genomic_DNA"/>
</dbReference>
<dbReference type="AlphaFoldDB" id="A0A2A9DZD0"/>
<dbReference type="InterPro" id="IPR027417">
    <property type="entry name" value="P-loop_NTPase"/>
</dbReference>
<dbReference type="GO" id="GO:0016301">
    <property type="term" value="F:kinase activity"/>
    <property type="evidence" value="ECO:0007669"/>
    <property type="project" value="UniProtKB-KW"/>
</dbReference>
<keyword evidence="1" id="KW-0418">Kinase</keyword>
<dbReference type="Gene3D" id="3.40.50.300">
    <property type="entry name" value="P-loop containing nucleotide triphosphate hydrolases"/>
    <property type="match status" value="1"/>
</dbReference>
<gene>
    <name evidence="1" type="ORF">ATJ78_2455</name>
</gene>
<comment type="caution">
    <text evidence="1">The sequence shown here is derived from an EMBL/GenBank/DDBJ whole genome shotgun (WGS) entry which is preliminary data.</text>
</comment>
<dbReference type="SUPFAM" id="SSF52540">
    <property type="entry name" value="P-loop containing nucleoside triphosphate hydrolases"/>
    <property type="match status" value="1"/>
</dbReference>
<accession>A0A2A9DZD0</accession>
<protein>
    <submittedName>
        <fullName evidence="1">Uridine kinase</fullName>
    </submittedName>
</protein>
<dbReference type="RefSeq" id="WP_098408333.1">
    <property type="nucleotide sequence ID" value="NZ_PDJE01000001.1"/>
</dbReference>
<dbReference type="OrthoDB" id="3237545at2"/>
<evidence type="ECO:0000313" key="1">
    <source>
        <dbReference type="EMBL" id="PFG31485.1"/>
    </source>
</evidence>
<name>A0A2A9DZD0_9MICO</name>
<proteinExistence type="predicted"/>
<keyword evidence="2" id="KW-1185">Reference proteome</keyword>
<keyword evidence="1" id="KW-0808">Transferase</keyword>
<organism evidence="1 2">
    <name type="scientific">Paramicrobacterium agarici</name>
    <dbReference type="NCBI Taxonomy" id="630514"/>
    <lineage>
        <taxon>Bacteria</taxon>
        <taxon>Bacillati</taxon>
        <taxon>Actinomycetota</taxon>
        <taxon>Actinomycetes</taxon>
        <taxon>Micrococcales</taxon>
        <taxon>Microbacteriaceae</taxon>
        <taxon>Paramicrobacterium</taxon>
    </lineage>
</organism>
<dbReference type="Proteomes" id="UP000221369">
    <property type="component" value="Unassembled WGS sequence"/>
</dbReference>
<dbReference type="NCBIfam" id="NF005115">
    <property type="entry name" value="PRK06547.1"/>
    <property type="match status" value="1"/>
</dbReference>
<reference evidence="1 2" key="1">
    <citation type="submission" date="2017-10" db="EMBL/GenBank/DDBJ databases">
        <title>Sequencing the genomes of 1000 actinobacteria strains.</title>
        <authorList>
            <person name="Klenk H.-P."/>
        </authorList>
    </citation>
    <scope>NUCLEOTIDE SEQUENCE [LARGE SCALE GENOMIC DNA]</scope>
    <source>
        <strain evidence="1 2">DSM 21798</strain>
    </source>
</reference>